<dbReference type="SUPFAM" id="SSF54001">
    <property type="entry name" value="Cysteine proteinases"/>
    <property type="match status" value="1"/>
</dbReference>
<feature type="compositionally biased region" description="Acidic residues" evidence="6">
    <location>
        <begin position="111"/>
        <end position="128"/>
    </location>
</feature>
<feature type="compositionally biased region" description="Low complexity" evidence="6">
    <location>
        <begin position="498"/>
        <end position="518"/>
    </location>
</feature>
<sequence>MPPIVPRKRLQSPENDASEPPRKRAATTKPSPKSKGLTVSKRPNVFDAIETETQPPKRSVESNQAYINALNDADSDEDLSSVDSDEFEDVLGTSNASRSKRLGSKGKSMETNDDMTSNEEEEEDEDWEDALHPTATVDDATPSKPVTGLSVSLSGNDQAEMPMSNSLAKRGPSKKDRAIRIATHCMHVQFLMWHNAVRNAWCCDQEVQNILVSKLSDGIRGEVRKWKAQSGMAESKDEGRQGSNIKTSGKRSNKGKGGGWGKGSAKPGSMRVEKPGRKSRAVTQEHDRNAREWGDTADRLEPGKPNMSRGDPLLGFLKVLAAYWKKRFVITAPGLRKQGYRTPPALAAEMKAYFKNSDDQEVHGERVESLEKFREMAKKCEGSRDVGEQLFVALLRGLGLEARMVANLQAAGIGWSKNEEYTEKKRNDKTEEDELDIAGDPTLDDETEEDEAQTNTPQKPDKIITNSKKSNNIKANPARNMSGRQKSGKGTAKDTPISLDDSSGLSSPPTDSESSSVIEVTSVKRRMVSSKKYDRDLPYPIYWTEVLSPITNTYTPVDPIVLSTVASTPELVATFEPRSARAVKAKQVIAYIVAHSPDGTAKDVTVRYLKKRIFPGKTKGVRLPTEKVPVYNKHGKVRRYEQYDWFKTVMSGYTRPDSKRTPADDLEDSTVLTPYQPPAKSAEDKTTKNGIPDTLSALKSSADFVLERHLRRDEALPPTATPVRHLTTGKGDAAKREPIYRRSAIQLCKTVESWHKEGRELVPGAQPLKQVPIRAVTLARKRAAEDVERETGEKAMQGLYAEEQTRWIVPEPISPGGTIPRNAFGNIDVYVPTMVPRGAVHLPLKGGARVCKKLGVEFAEAVIGFEFGKQRAVPVIQGVVVAEGNEALVRDAWRAEEEEKRRKEDKEREKRVLGMWKKFLVGLRIKARIGEEYGENGFGEERNPFVSRKNFVEQDDKRDDEDEEGETVRSRFFGGGEEMEGGFMRDDENSAPQFKTTGDGGVYPDDQNWPRTEDGKNEGDDEELGGGFMLEDDEAEEPIPKKSATPDSHLRTPVSLQVAHKAALSDSDSEEKTSSEGLSNGEDDPEPQPKSTVSTATRSRGSGRGRGRGRERGRGQSSMGHSVEQGREAASSGGRASIGRKAKQAAVYVDHDSVSDVSSESSSEASGESTEQSAISS</sequence>
<feature type="domain" description="Rad4 beta-hairpin" evidence="7">
    <location>
        <begin position="687"/>
        <end position="746"/>
    </location>
</feature>
<dbReference type="InterPro" id="IPR036985">
    <property type="entry name" value="Transglutaminase-like_sf"/>
</dbReference>
<dbReference type="SMART" id="SM01030">
    <property type="entry name" value="BHD_1"/>
    <property type="match status" value="1"/>
</dbReference>
<dbReference type="GO" id="GO:0071942">
    <property type="term" value="C:XPC complex"/>
    <property type="evidence" value="ECO:0007669"/>
    <property type="project" value="TreeGrafter"/>
</dbReference>
<feature type="region of interest" description="Disordered" evidence="6">
    <location>
        <begin position="420"/>
        <end position="518"/>
    </location>
</feature>
<dbReference type="AlphaFoldDB" id="A0A6A6HFN9"/>
<evidence type="ECO:0000313" key="11">
    <source>
        <dbReference type="Proteomes" id="UP000800092"/>
    </source>
</evidence>
<dbReference type="InterPro" id="IPR018326">
    <property type="entry name" value="Rad4_beta-hairpin_dom1"/>
</dbReference>
<feature type="compositionally biased region" description="Polar residues" evidence="6">
    <location>
        <begin position="149"/>
        <end position="167"/>
    </location>
</feature>
<feature type="compositionally biased region" description="Acidic residues" evidence="6">
    <location>
        <begin position="1019"/>
        <end position="1037"/>
    </location>
</feature>
<dbReference type="Gene3D" id="3.30.70.2460">
    <property type="entry name" value="Rad4, beta-hairpin domain BHD3"/>
    <property type="match status" value="1"/>
</dbReference>
<dbReference type="FunFam" id="3.30.70.2460:FF:000001">
    <property type="entry name" value="DNA repair protein Rad4 family"/>
    <property type="match status" value="1"/>
</dbReference>
<organism evidence="10 11">
    <name type="scientific">Viridothelium virens</name>
    <name type="common">Speckled blister lichen</name>
    <name type="synonym">Trypethelium virens</name>
    <dbReference type="NCBI Taxonomy" id="1048519"/>
    <lineage>
        <taxon>Eukaryota</taxon>
        <taxon>Fungi</taxon>
        <taxon>Dikarya</taxon>
        <taxon>Ascomycota</taxon>
        <taxon>Pezizomycotina</taxon>
        <taxon>Dothideomycetes</taxon>
        <taxon>Dothideomycetes incertae sedis</taxon>
        <taxon>Trypetheliales</taxon>
        <taxon>Trypetheliaceae</taxon>
        <taxon>Viridothelium</taxon>
    </lineage>
</organism>
<evidence type="ECO:0000313" key="10">
    <source>
        <dbReference type="EMBL" id="KAF2236934.1"/>
    </source>
</evidence>
<dbReference type="InterPro" id="IPR018328">
    <property type="entry name" value="Rad4_beta-hairpin_dom3"/>
</dbReference>
<dbReference type="GO" id="GO:0003697">
    <property type="term" value="F:single-stranded DNA binding"/>
    <property type="evidence" value="ECO:0007669"/>
    <property type="project" value="TreeGrafter"/>
</dbReference>
<evidence type="ECO:0000256" key="2">
    <source>
        <dbReference type="ARBA" id="ARBA00009525"/>
    </source>
</evidence>
<feature type="region of interest" description="Disordered" evidence="6">
    <location>
        <begin position="945"/>
        <end position="1177"/>
    </location>
</feature>
<feature type="region of interest" description="Disordered" evidence="6">
    <location>
        <begin position="1"/>
        <end position="175"/>
    </location>
</feature>
<dbReference type="InterPro" id="IPR038765">
    <property type="entry name" value="Papain-like_cys_pep_sf"/>
</dbReference>
<evidence type="ECO:0000259" key="7">
    <source>
        <dbReference type="SMART" id="SM01030"/>
    </source>
</evidence>
<evidence type="ECO:0000259" key="9">
    <source>
        <dbReference type="SMART" id="SM01032"/>
    </source>
</evidence>
<feature type="compositionally biased region" description="Acidic residues" evidence="6">
    <location>
        <begin position="73"/>
        <end position="89"/>
    </location>
</feature>
<proteinExistence type="inferred from homology"/>
<feature type="compositionally biased region" description="Basic and acidic residues" evidence="6">
    <location>
        <begin position="283"/>
        <end position="302"/>
    </location>
</feature>
<dbReference type="Gene3D" id="3.90.260.10">
    <property type="entry name" value="Transglutaminase-like"/>
    <property type="match status" value="1"/>
</dbReference>
<evidence type="ECO:0000256" key="4">
    <source>
        <dbReference type="ARBA" id="ARBA00023204"/>
    </source>
</evidence>
<dbReference type="Pfam" id="PF10403">
    <property type="entry name" value="BHD_1"/>
    <property type="match status" value="1"/>
</dbReference>
<feature type="domain" description="Rad4 beta-hairpin" evidence="8">
    <location>
        <begin position="748"/>
        <end position="811"/>
    </location>
</feature>
<dbReference type="InterPro" id="IPR004583">
    <property type="entry name" value="DNA_repair_Rad4"/>
</dbReference>
<reference evidence="10" key="1">
    <citation type="journal article" date="2020" name="Stud. Mycol.">
        <title>101 Dothideomycetes genomes: a test case for predicting lifestyles and emergence of pathogens.</title>
        <authorList>
            <person name="Haridas S."/>
            <person name="Albert R."/>
            <person name="Binder M."/>
            <person name="Bloem J."/>
            <person name="Labutti K."/>
            <person name="Salamov A."/>
            <person name="Andreopoulos B."/>
            <person name="Baker S."/>
            <person name="Barry K."/>
            <person name="Bills G."/>
            <person name="Bluhm B."/>
            <person name="Cannon C."/>
            <person name="Castanera R."/>
            <person name="Culley D."/>
            <person name="Daum C."/>
            <person name="Ezra D."/>
            <person name="Gonzalez J."/>
            <person name="Henrissat B."/>
            <person name="Kuo A."/>
            <person name="Liang C."/>
            <person name="Lipzen A."/>
            <person name="Lutzoni F."/>
            <person name="Magnuson J."/>
            <person name="Mondo S."/>
            <person name="Nolan M."/>
            <person name="Ohm R."/>
            <person name="Pangilinan J."/>
            <person name="Park H.-J."/>
            <person name="Ramirez L."/>
            <person name="Alfaro M."/>
            <person name="Sun H."/>
            <person name="Tritt A."/>
            <person name="Yoshinaga Y."/>
            <person name="Zwiers L.-H."/>
            <person name="Turgeon B."/>
            <person name="Goodwin S."/>
            <person name="Spatafora J."/>
            <person name="Crous P."/>
            <person name="Grigoriev I."/>
        </authorList>
    </citation>
    <scope>NUCLEOTIDE SEQUENCE</scope>
    <source>
        <strain evidence="10">Tuck. ex Michener</strain>
    </source>
</reference>
<feature type="compositionally biased region" description="Polar residues" evidence="6">
    <location>
        <begin position="51"/>
        <end position="66"/>
    </location>
</feature>
<keyword evidence="11" id="KW-1185">Reference proteome</keyword>
<dbReference type="GO" id="GO:0000111">
    <property type="term" value="C:nucleotide-excision repair factor 2 complex"/>
    <property type="evidence" value="ECO:0007669"/>
    <property type="project" value="TreeGrafter"/>
</dbReference>
<keyword evidence="4" id="KW-0234">DNA repair</keyword>
<dbReference type="Pfam" id="PF10405">
    <property type="entry name" value="BHD_3"/>
    <property type="match status" value="1"/>
</dbReference>
<protein>
    <submittedName>
        <fullName evidence="10">Rad4-domain-containing protein</fullName>
    </submittedName>
</protein>
<dbReference type="Gene3D" id="2.20.20.110">
    <property type="entry name" value="Rad4, beta-hairpin domain BHD1"/>
    <property type="match status" value="1"/>
</dbReference>
<dbReference type="SMART" id="SM01032">
    <property type="entry name" value="BHD_3"/>
    <property type="match status" value="1"/>
</dbReference>
<keyword evidence="5" id="KW-0539">Nucleus</keyword>
<dbReference type="Pfam" id="PF03835">
    <property type="entry name" value="Rad4"/>
    <property type="match status" value="1"/>
</dbReference>
<evidence type="ECO:0000256" key="3">
    <source>
        <dbReference type="ARBA" id="ARBA00022763"/>
    </source>
</evidence>
<dbReference type="GO" id="GO:0006289">
    <property type="term" value="P:nucleotide-excision repair"/>
    <property type="evidence" value="ECO:0007669"/>
    <property type="project" value="InterPro"/>
</dbReference>
<evidence type="ECO:0000256" key="5">
    <source>
        <dbReference type="ARBA" id="ARBA00023242"/>
    </source>
</evidence>
<keyword evidence="3" id="KW-0227">DNA damage</keyword>
<feature type="compositionally biased region" description="Acidic residues" evidence="6">
    <location>
        <begin position="430"/>
        <end position="452"/>
    </location>
</feature>
<comment type="similarity">
    <text evidence="2">Belongs to the XPC family.</text>
</comment>
<dbReference type="GO" id="GO:0005737">
    <property type="term" value="C:cytoplasm"/>
    <property type="evidence" value="ECO:0007669"/>
    <property type="project" value="TreeGrafter"/>
</dbReference>
<dbReference type="EMBL" id="ML991782">
    <property type="protein sequence ID" value="KAF2236934.1"/>
    <property type="molecule type" value="Genomic_DNA"/>
</dbReference>
<comment type="subcellular location">
    <subcellularLocation>
        <location evidence="1">Nucleus</location>
    </subcellularLocation>
</comment>
<feature type="compositionally biased region" description="Polar residues" evidence="6">
    <location>
        <begin position="464"/>
        <end position="474"/>
    </location>
</feature>
<dbReference type="GO" id="GO:0006298">
    <property type="term" value="P:mismatch repair"/>
    <property type="evidence" value="ECO:0007669"/>
    <property type="project" value="TreeGrafter"/>
</dbReference>
<dbReference type="PANTHER" id="PTHR12135">
    <property type="entry name" value="DNA REPAIR PROTEIN XP-C / RAD4"/>
    <property type="match status" value="1"/>
</dbReference>
<feature type="region of interest" description="Disordered" evidence="6">
    <location>
        <begin position="227"/>
        <end position="306"/>
    </location>
</feature>
<gene>
    <name evidence="10" type="ORF">EV356DRAFT_530449</name>
</gene>
<dbReference type="PANTHER" id="PTHR12135:SF2">
    <property type="entry name" value="DNA REPAIR PROTEIN RAD34"/>
    <property type="match status" value="1"/>
</dbReference>
<name>A0A6A6HFN9_VIRVR</name>
<accession>A0A6A6HFN9</accession>
<dbReference type="InterPro" id="IPR042488">
    <property type="entry name" value="Rad4_BHD3_sf"/>
</dbReference>
<dbReference type="InterPro" id="IPR018327">
    <property type="entry name" value="BHD_2"/>
</dbReference>
<evidence type="ECO:0000256" key="1">
    <source>
        <dbReference type="ARBA" id="ARBA00004123"/>
    </source>
</evidence>
<dbReference type="OrthoDB" id="300780at2759"/>
<dbReference type="GO" id="GO:0003684">
    <property type="term" value="F:damaged DNA binding"/>
    <property type="evidence" value="ECO:0007669"/>
    <property type="project" value="InterPro"/>
</dbReference>
<dbReference type="Proteomes" id="UP000800092">
    <property type="component" value="Unassembled WGS sequence"/>
</dbReference>
<dbReference type="SMART" id="SM01031">
    <property type="entry name" value="BHD_2"/>
    <property type="match status" value="1"/>
</dbReference>
<feature type="compositionally biased region" description="Basic residues" evidence="6">
    <location>
        <begin position="1"/>
        <end position="10"/>
    </location>
</feature>
<feature type="region of interest" description="Disordered" evidence="6">
    <location>
        <begin position="654"/>
        <end position="690"/>
    </location>
</feature>
<feature type="compositionally biased region" description="Low complexity" evidence="6">
    <location>
        <begin position="1155"/>
        <end position="1177"/>
    </location>
</feature>
<feature type="compositionally biased region" description="Basic and acidic residues" evidence="6">
    <location>
        <begin position="420"/>
        <end position="429"/>
    </location>
</feature>
<evidence type="ECO:0000259" key="8">
    <source>
        <dbReference type="SMART" id="SM01031"/>
    </source>
</evidence>
<dbReference type="Pfam" id="PF10404">
    <property type="entry name" value="BHD_2"/>
    <property type="match status" value="1"/>
</dbReference>
<feature type="domain" description="Rad4 beta-hairpin" evidence="9">
    <location>
        <begin position="819"/>
        <end position="893"/>
    </location>
</feature>
<evidence type="ECO:0000256" key="6">
    <source>
        <dbReference type="SAM" id="MobiDB-lite"/>
    </source>
</evidence>
<dbReference type="InterPro" id="IPR018325">
    <property type="entry name" value="Rad4/PNGase_transGLS-fold"/>
</dbReference>